<reference evidence="2" key="1">
    <citation type="submission" date="2020-05" db="EMBL/GenBank/DDBJ databases">
        <authorList>
            <person name="Chiriac C."/>
            <person name="Salcher M."/>
            <person name="Ghai R."/>
            <person name="Kavagutti S V."/>
        </authorList>
    </citation>
    <scope>NUCLEOTIDE SEQUENCE</scope>
</reference>
<organism evidence="2">
    <name type="scientific">freshwater metagenome</name>
    <dbReference type="NCBI Taxonomy" id="449393"/>
    <lineage>
        <taxon>unclassified sequences</taxon>
        <taxon>metagenomes</taxon>
        <taxon>ecological metagenomes</taxon>
    </lineage>
</organism>
<dbReference type="SUPFAM" id="SSF51905">
    <property type="entry name" value="FAD/NAD(P)-binding domain"/>
    <property type="match status" value="1"/>
</dbReference>
<feature type="domain" description="FAD dependent oxidoreductase" evidence="1">
    <location>
        <begin position="3"/>
        <end position="196"/>
    </location>
</feature>
<protein>
    <submittedName>
        <fullName evidence="2">Unannotated protein</fullName>
    </submittedName>
</protein>
<dbReference type="Gene3D" id="3.50.50.60">
    <property type="entry name" value="FAD/NAD(P)-binding domain"/>
    <property type="match status" value="1"/>
</dbReference>
<dbReference type="Gene3D" id="3.30.9.10">
    <property type="entry name" value="D-Amino Acid Oxidase, subunit A, domain 2"/>
    <property type="match status" value="1"/>
</dbReference>
<evidence type="ECO:0000313" key="2">
    <source>
        <dbReference type="EMBL" id="CAB4965807.1"/>
    </source>
</evidence>
<dbReference type="AlphaFoldDB" id="A0A6J7LCG8"/>
<dbReference type="Pfam" id="PF01266">
    <property type="entry name" value="DAO"/>
    <property type="match status" value="1"/>
</dbReference>
<evidence type="ECO:0000259" key="1">
    <source>
        <dbReference type="Pfam" id="PF01266"/>
    </source>
</evidence>
<dbReference type="InterPro" id="IPR036188">
    <property type="entry name" value="FAD/NAD-bd_sf"/>
</dbReference>
<sequence length="366" mass="39956">MRWIVVGGGLFGCYAATVLADRGNEVILIEQGSEFLGRASFVNQARLHTGLHYPRSIVTASETLASYRQFRSRFPTAIRDFTQIYAVATHNSKTTPSAFADFAARLGVPTEEVDPHRWFHRGTIARAFRVEEPSFDATTLRALLTDEIRSRSEITVTCGVKVIGGTAGRDRVQITLDSGEVLEASGVVLATYASTNGMRTSLGLEPFPLTFELAEVLTGRVSPDLADLGFTVMDGPFWSLMPFGHSPDVTLTSVGLTPLRRAKGEPRFSCQDERDGCNAMHLADCTSCPVRPPSAVTHQLQQLSLFLKRASSFSPTGSLLTVKAVLASTEVDDARPTLVHKEPDKNVYTVFSGKVSTLFELDRELP</sequence>
<name>A0A6J7LCG8_9ZZZZ</name>
<accession>A0A6J7LCG8</accession>
<gene>
    <name evidence="2" type="ORF">UFOPK3772_02712</name>
</gene>
<dbReference type="InterPro" id="IPR006076">
    <property type="entry name" value="FAD-dep_OxRdtase"/>
</dbReference>
<dbReference type="EMBL" id="CAFBNE010000115">
    <property type="protein sequence ID" value="CAB4965807.1"/>
    <property type="molecule type" value="Genomic_DNA"/>
</dbReference>
<proteinExistence type="predicted"/>